<dbReference type="GO" id="GO:0005634">
    <property type="term" value="C:nucleus"/>
    <property type="evidence" value="ECO:0007669"/>
    <property type="project" value="UniProtKB-SubCell"/>
</dbReference>
<dbReference type="PANTHER" id="PTHR33172">
    <property type="entry name" value="OS08G0516900 PROTEIN"/>
    <property type="match status" value="1"/>
</dbReference>
<proteinExistence type="predicted"/>
<evidence type="ECO:0000313" key="4">
    <source>
        <dbReference type="EMBL" id="KAJ8767387.1"/>
    </source>
</evidence>
<protein>
    <submittedName>
        <fullName evidence="4">Uncharacterized protein</fullName>
    </submittedName>
</protein>
<gene>
    <name evidence="4" type="ORF">K2173_017431</name>
</gene>
<comment type="subcellular location">
    <subcellularLocation>
        <location evidence="1">Nucleus</location>
    </subcellularLocation>
</comment>
<evidence type="ECO:0000256" key="1">
    <source>
        <dbReference type="ARBA" id="ARBA00004123"/>
    </source>
</evidence>
<dbReference type="PANTHER" id="PTHR33172:SF37">
    <property type="entry name" value="PROTEIN OXIDATIVE STRESS 3 LIKE 1"/>
    <property type="match status" value="1"/>
</dbReference>
<name>A0AAV8TKP7_9ROSI</name>
<feature type="region of interest" description="Disordered" evidence="3">
    <location>
        <begin position="44"/>
        <end position="72"/>
    </location>
</feature>
<dbReference type="AlphaFoldDB" id="A0AAV8TKP7"/>
<dbReference type="Proteomes" id="UP001159364">
    <property type="component" value="Linkage Group LG04"/>
</dbReference>
<organism evidence="4 5">
    <name type="scientific">Erythroxylum novogranatense</name>
    <dbReference type="NCBI Taxonomy" id="1862640"/>
    <lineage>
        <taxon>Eukaryota</taxon>
        <taxon>Viridiplantae</taxon>
        <taxon>Streptophyta</taxon>
        <taxon>Embryophyta</taxon>
        <taxon>Tracheophyta</taxon>
        <taxon>Spermatophyta</taxon>
        <taxon>Magnoliopsida</taxon>
        <taxon>eudicotyledons</taxon>
        <taxon>Gunneridae</taxon>
        <taxon>Pentapetalae</taxon>
        <taxon>rosids</taxon>
        <taxon>fabids</taxon>
        <taxon>Malpighiales</taxon>
        <taxon>Erythroxylaceae</taxon>
        <taxon>Erythroxylum</taxon>
    </lineage>
</organism>
<evidence type="ECO:0000313" key="5">
    <source>
        <dbReference type="Proteomes" id="UP001159364"/>
    </source>
</evidence>
<sequence length="205" mass="21863">MSIALDTSRGSIIQLPTFCVASAASMFESSPEADEVIGVEGECSTSSTATSSIGQNSDLTDRGSSDGDECEDNEVQSAFAGTLNSMNSLEEALSVRRGISKFINGKSKSFTSLTDATSFPSIKAIVKPENAYAKRRRNLLAYNYLWEKNRSLIYRSGISKKPIASSRSSSTLARAVAISSSDSNSRSPPRLLPGILQETSNATLL</sequence>
<accession>A0AAV8TKP7</accession>
<dbReference type="GO" id="GO:0006950">
    <property type="term" value="P:response to stress"/>
    <property type="evidence" value="ECO:0007669"/>
    <property type="project" value="UniProtKB-ARBA"/>
</dbReference>
<reference evidence="4 5" key="1">
    <citation type="submission" date="2021-09" db="EMBL/GenBank/DDBJ databases">
        <title>Genomic insights and catalytic innovation underlie evolution of tropane alkaloids biosynthesis.</title>
        <authorList>
            <person name="Wang Y.-J."/>
            <person name="Tian T."/>
            <person name="Huang J.-P."/>
            <person name="Huang S.-X."/>
        </authorList>
    </citation>
    <scope>NUCLEOTIDE SEQUENCE [LARGE SCALE GENOMIC DNA]</scope>
    <source>
        <strain evidence="4">KIB-2018</strain>
        <tissue evidence="4">Leaf</tissue>
    </source>
</reference>
<feature type="compositionally biased region" description="Polar residues" evidence="3">
    <location>
        <begin position="44"/>
        <end position="58"/>
    </location>
</feature>
<keyword evidence="5" id="KW-1185">Reference proteome</keyword>
<comment type="caution">
    <text evidence="4">The sequence shown here is derived from an EMBL/GenBank/DDBJ whole genome shotgun (WGS) entry which is preliminary data.</text>
</comment>
<dbReference type="InterPro" id="IPR051992">
    <property type="entry name" value="OxStress_Response_Reg"/>
</dbReference>
<evidence type="ECO:0000256" key="2">
    <source>
        <dbReference type="ARBA" id="ARBA00023242"/>
    </source>
</evidence>
<keyword evidence="2" id="KW-0539">Nucleus</keyword>
<evidence type="ECO:0000256" key="3">
    <source>
        <dbReference type="SAM" id="MobiDB-lite"/>
    </source>
</evidence>
<dbReference type="EMBL" id="JAIWQS010000004">
    <property type="protein sequence ID" value="KAJ8767387.1"/>
    <property type="molecule type" value="Genomic_DNA"/>
</dbReference>